<protein>
    <submittedName>
        <fullName evidence="1">Uncharacterized protein</fullName>
    </submittedName>
</protein>
<evidence type="ECO:0000313" key="2">
    <source>
        <dbReference type="Proteomes" id="UP000728185"/>
    </source>
</evidence>
<dbReference type="Gene3D" id="2.130.10.10">
    <property type="entry name" value="YVTN repeat-like/Quinoprotein amine dehydrogenase"/>
    <property type="match status" value="1"/>
</dbReference>
<proteinExistence type="predicted"/>
<dbReference type="AlphaFoldDB" id="A0A8E0VLD7"/>
<organism evidence="1 2">
    <name type="scientific">Fasciolopsis buskii</name>
    <dbReference type="NCBI Taxonomy" id="27845"/>
    <lineage>
        <taxon>Eukaryota</taxon>
        <taxon>Metazoa</taxon>
        <taxon>Spiralia</taxon>
        <taxon>Lophotrochozoa</taxon>
        <taxon>Platyhelminthes</taxon>
        <taxon>Trematoda</taxon>
        <taxon>Digenea</taxon>
        <taxon>Plagiorchiida</taxon>
        <taxon>Echinostomata</taxon>
        <taxon>Echinostomatoidea</taxon>
        <taxon>Fasciolidae</taxon>
        <taxon>Fasciolopsis</taxon>
    </lineage>
</organism>
<sequence>MVHIEPPQSGNPRNARMHEIGSVERMSGHIDLPRACYLDLQLVDYQERTILVGASTTRGELRGWCVRHPLPGGTDLSSCELHWLLHAQPIPPYNVITKPALNCLSLLSYCNSDSNIRLHLAVGVDDGSVRIASVASLRVPSESESSEPRWIASAVHHFAAVVRICAKSDRLFFTLSADQRVVCWSFNAEPAMLTPLHRVMLSGSGDPHGMDIAFDSSDHSKNDLPNTRTTYILTTGIGTILLRWSCK</sequence>
<gene>
    <name evidence="1" type="ORF">FBUS_01626</name>
</gene>
<comment type="caution">
    <text evidence="1">The sequence shown here is derived from an EMBL/GenBank/DDBJ whole genome shotgun (WGS) entry which is preliminary data.</text>
</comment>
<dbReference type="OrthoDB" id="5594999at2759"/>
<reference evidence="1" key="1">
    <citation type="submission" date="2019-05" db="EMBL/GenBank/DDBJ databases">
        <title>Annotation for the trematode Fasciolopsis buski.</title>
        <authorList>
            <person name="Choi Y.-J."/>
        </authorList>
    </citation>
    <scope>NUCLEOTIDE SEQUENCE</scope>
    <source>
        <strain evidence="1">HT</strain>
        <tissue evidence="1">Whole worm</tissue>
    </source>
</reference>
<dbReference type="Proteomes" id="UP000728185">
    <property type="component" value="Unassembled WGS sequence"/>
</dbReference>
<keyword evidence="2" id="KW-1185">Reference proteome</keyword>
<name>A0A8E0VLD7_9TREM</name>
<dbReference type="EMBL" id="LUCM01005749">
    <property type="protein sequence ID" value="KAA0192341.1"/>
    <property type="molecule type" value="Genomic_DNA"/>
</dbReference>
<dbReference type="InterPro" id="IPR036322">
    <property type="entry name" value="WD40_repeat_dom_sf"/>
</dbReference>
<dbReference type="SUPFAM" id="SSF50978">
    <property type="entry name" value="WD40 repeat-like"/>
    <property type="match status" value="1"/>
</dbReference>
<accession>A0A8E0VLD7</accession>
<dbReference type="InterPro" id="IPR015943">
    <property type="entry name" value="WD40/YVTN_repeat-like_dom_sf"/>
</dbReference>
<evidence type="ECO:0000313" key="1">
    <source>
        <dbReference type="EMBL" id="KAA0192341.1"/>
    </source>
</evidence>